<reference evidence="1" key="1">
    <citation type="submission" date="2014-09" db="EMBL/GenBank/DDBJ databases">
        <authorList>
            <person name="Magalhaes I.L.F."/>
            <person name="Oliveira U."/>
            <person name="Santos F.R."/>
            <person name="Vidigal T.H.D.A."/>
            <person name="Brescovit A.D."/>
            <person name="Santos A.J."/>
        </authorList>
    </citation>
    <scope>NUCLEOTIDE SEQUENCE</scope>
    <source>
        <tissue evidence="1">Shoot tissue taken approximately 20 cm above the soil surface</tissue>
    </source>
</reference>
<protein>
    <submittedName>
        <fullName evidence="1">Uncharacterized protein</fullName>
    </submittedName>
</protein>
<evidence type="ECO:0000313" key="1">
    <source>
        <dbReference type="EMBL" id="JAE28499.1"/>
    </source>
</evidence>
<proteinExistence type="predicted"/>
<dbReference type="EMBL" id="GBRH01169397">
    <property type="protein sequence ID" value="JAE28499.1"/>
    <property type="molecule type" value="Transcribed_RNA"/>
</dbReference>
<reference evidence="1" key="2">
    <citation type="journal article" date="2015" name="Data Brief">
        <title>Shoot transcriptome of the giant reed, Arundo donax.</title>
        <authorList>
            <person name="Barrero R.A."/>
            <person name="Guerrero F.D."/>
            <person name="Moolhuijzen P."/>
            <person name="Goolsby J.A."/>
            <person name="Tidwell J."/>
            <person name="Bellgard S.E."/>
            <person name="Bellgard M.I."/>
        </authorList>
    </citation>
    <scope>NUCLEOTIDE SEQUENCE</scope>
    <source>
        <tissue evidence="1">Shoot tissue taken approximately 20 cm above the soil surface</tissue>
    </source>
</reference>
<sequence>MIYDVTMIIEAKDNYRECV</sequence>
<dbReference type="AlphaFoldDB" id="A0A0A9GY77"/>
<accession>A0A0A9GY77</accession>
<organism evidence="1">
    <name type="scientific">Arundo donax</name>
    <name type="common">Giant reed</name>
    <name type="synonym">Donax arundinaceus</name>
    <dbReference type="NCBI Taxonomy" id="35708"/>
    <lineage>
        <taxon>Eukaryota</taxon>
        <taxon>Viridiplantae</taxon>
        <taxon>Streptophyta</taxon>
        <taxon>Embryophyta</taxon>
        <taxon>Tracheophyta</taxon>
        <taxon>Spermatophyta</taxon>
        <taxon>Magnoliopsida</taxon>
        <taxon>Liliopsida</taxon>
        <taxon>Poales</taxon>
        <taxon>Poaceae</taxon>
        <taxon>PACMAD clade</taxon>
        <taxon>Arundinoideae</taxon>
        <taxon>Arundineae</taxon>
        <taxon>Arundo</taxon>
    </lineage>
</organism>
<name>A0A0A9GY77_ARUDO</name>